<protein>
    <recommendedName>
        <fullName evidence="3">Response regulatory domain-containing protein</fullName>
    </recommendedName>
</protein>
<proteinExistence type="predicted"/>
<evidence type="ECO:0000313" key="1">
    <source>
        <dbReference type="EMBL" id="SOC41306.1"/>
    </source>
</evidence>
<sequence>MNKAYPHIAIVEEEFLIAVDAEFLISSAFECRVSIIRPNQFERWADSDLSALSLCLVDLSVRSLSVSDGVRRLKRLGVPLIFTSVSEVHRSGVAPVDGAPVIMKPYADEILLAAVGRMMPDLKPRQN</sequence>
<dbReference type="EMBL" id="OBQD01000008">
    <property type="protein sequence ID" value="SOC41306.1"/>
    <property type="molecule type" value="Genomic_DNA"/>
</dbReference>
<dbReference type="AlphaFoldDB" id="A0A285UL17"/>
<gene>
    <name evidence="1" type="ORF">SAMN05892877_108188</name>
</gene>
<name>A0A285UL17_9HYPH</name>
<organism evidence="1 2">
    <name type="scientific">Rhizobium subbaraonis</name>
    <dbReference type="NCBI Taxonomy" id="908946"/>
    <lineage>
        <taxon>Bacteria</taxon>
        <taxon>Pseudomonadati</taxon>
        <taxon>Pseudomonadota</taxon>
        <taxon>Alphaproteobacteria</taxon>
        <taxon>Hyphomicrobiales</taxon>
        <taxon>Rhizobiaceae</taxon>
        <taxon>Rhizobium/Agrobacterium group</taxon>
        <taxon>Rhizobium</taxon>
    </lineage>
</organism>
<evidence type="ECO:0000313" key="2">
    <source>
        <dbReference type="Proteomes" id="UP000219167"/>
    </source>
</evidence>
<dbReference type="RefSeq" id="WP_097140319.1">
    <property type="nucleotide sequence ID" value="NZ_OBQD01000008.1"/>
</dbReference>
<reference evidence="1 2" key="1">
    <citation type="submission" date="2017-08" db="EMBL/GenBank/DDBJ databases">
        <authorList>
            <person name="de Groot N.N."/>
        </authorList>
    </citation>
    <scope>NUCLEOTIDE SEQUENCE [LARGE SCALE GENOMIC DNA]</scope>
    <source>
        <strain evidence="1 2">JC85</strain>
    </source>
</reference>
<dbReference type="Proteomes" id="UP000219167">
    <property type="component" value="Unassembled WGS sequence"/>
</dbReference>
<keyword evidence="2" id="KW-1185">Reference proteome</keyword>
<dbReference type="Gene3D" id="3.40.50.2300">
    <property type="match status" value="1"/>
</dbReference>
<dbReference type="OrthoDB" id="8366847at2"/>
<accession>A0A285UL17</accession>
<evidence type="ECO:0008006" key="3">
    <source>
        <dbReference type="Google" id="ProtNLM"/>
    </source>
</evidence>